<reference evidence="2" key="1">
    <citation type="submission" date="2017-02" db="UniProtKB">
        <authorList>
            <consortium name="WormBaseParasite"/>
        </authorList>
    </citation>
    <scope>IDENTIFICATION</scope>
</reference>
<evidence type="ECO:0000313" key="1">
    <source>
        <dbReference type="Proteomes" id="UP000036681"/>
    </source>
</evidence>
<protein>
    <submittedName>
        <fullName evidence="2">RRM domain-containing protein</fullName>
    </submittedName>
</protein>
<proteinExistence type="predicted"/>
<sequence>MIRQLKISTRCRLSGFVAFIQFRYLTSVALEFKRLSRKKNIGIDIMLP</sequence>
<name>A0A0M3IF33_ASCLU</name>
<dbReference type="AlphaFoldDB" id="A0A0M3IF33"/>
<keyword evidence="1" id="KW-1185">Reference proteome</keyword>
<dbReference type="WBParaSite" id="ALUE_0001678101-mRNA-1">
    <property type="protein sequence ID" value="ALUE_0001678101-mRNA-1"/>
    <property type="gene ID" value="ALUE_0001678101"/>
</dbReference>
<organism evidence="1 2">
    <name type="scientific">Ascaris lumbricoides</name>
    <name type="common">Giant roundworm</name>
    <dbReference type="NCBI Taxonomy" id="6252"/>
    <lineage>
        <taxon>Eukaryota</taxon>
        <taxon>Metazoa</taxon>
        <taxon>Ecdysozoa</taxon>
        <taxon>Nematoda</taxon>
        <taxon>Chromadorea</taxon>
        <taxon>Rhabditida</taxon>
        <taxon>Spirurina</taxon>
        <taxon>Ascaridomorpha</taxon>
        <taxon>Ascaridoidea</taxon>
        <taxon>Ascarididae</taxon>
        <taxon>Ascaris</taxon>
    </lineage>
</organism>
<dbReference type="Proteomes" id="UP000036681">
    <property type="component" value="Unplaced"/>
</dbReference>
<accession>A0A0M3IF33</accession>
<evidence type="ECO:0000313" key="2">
    <source>
        <dbReference type="WBParaSite" id="ALUE_0001678101-mRNA-1"/>
    </source>
</evidence>